<keyword evidence="7" id="KW-0963">Cytoplasm</keyword>
<sequence>MPAQATRIEALPGKVGQEVLLEGWLYARRSSGKLEFLQVRDGSGVVQCVASKADLPEDVFARAAAVSQEAAIRARGLVREDKRAPSGVELTLTGLEVVGESREYPITPKEHGTPFLLDHRHLWIRSQRQHAILKIRHTLVDACRGFLNREGFTLADAPIFTPNPCEGTTTLFETEYFDEKAYLTQSGQLYNEATAMAFGRTYCFGPTFRAEKSKTRRHLIEFWMVEPEIAYATLDDLMVWIERFVEAIVARVLEDRREELKVLGRDVAALERVHPPFPRVSYEEAARTLKEKGLPFEWGGDFGATDETVLTEGRDRPFFVHRFPAAVKAFYMKRDPGDDRLSLSCDLLAPEGYGEIVGGGQREDDYGTLVERIEEEKLSKETFEWYLDLRRYGSVPHSGFGMGIERALAWICGIEHLRETIPFPRLLNRLRP</sequence>
<dbReference type="Pfam" id="PF00152">
    <property type="entry name" value="tRNA-synt_2"/>
    <property type="match status" value="1"/>
</dbReference>
<reference evidence="9 10" key="1">
    <citation type="journal article" date="2019" name="Nat. Microbiol.">
        <title>Mediterranean grassland soil C-N compound turnover is dependent on rainfall and depth, and is mediated by genomically divergent microorganisms.</title>
        <authorList>
            <person name="Diamond S."/>
            <person name="Andeer P.F."/>
            <person name="Li Z."/>
            <person name="Crits-Christoph A."/>
            <person name="Burstein D."/>
            <person name="Anantharaman K."/>
            <person name="Lane K.R."/>
            <person name="Thomas B.C."/>
            <person name="Pan C."/>
            <person name="Northen T.R."/>
            <person name="Banfield J.F."/>
        </authorList>
    </citation>
    <scope>NUCLEOTIDE SEQUENCE [LARGE SCALE GENOMIC DNA]</scope>
    <source>
        <strain evidence="9">WS_9</strain>
    </source>
</reference>
<dbReference type="Gene3D" id="2.40.50.140">
    <property type="entry name" value="Nucleic acid-binding proteins"/>
    <property type="match status" value="1"/>
</dbReference>
<keyword evidence="5 7" id="KW-0648">Protein biosynthesis</keyword>
<dbReference type="InterPro" id="IPR045864">
    <property type="entry name" value="aa-tRNA-synth_II/BPL/LPL"/>
</dbReference>
<keyword evidence="4 7" id="KW-0067">ATP-binding</keyword>
<comment type="catalytic activity">
    <reaction evidence="7">
        <text>tRNA(Asn) + L-asparagine + ATP = L-asparaginyl-tRNA(Asn) + AMP + diphosphate + H(+)</text>
        <dbReference type="Rhea" id="RHEA:11180"/>
        <dbReference type="Rhea" id="RHEA-COMP:9659"/>
        <dbReference type="Rhea" id="RHEA-COMP:9674"/>
        <dbReference type="ChEBI" id="CHEBI:15378"/>
        <dbReference type="ChEBI" id="CHEBI:30616"/>
        <dbReference type="ChEBI" id="CHEBI:33019"/>
        <dbReference type="ChEBI" id="CHEBI:58048"/>
        <dbReference type="ChEBI" id="CHEBI:78442"/>
        <dbReference type="ChEBI" id="CHEBI:78515"/>
        <dbReference type="ChEBI" id="CHEBI:456215"/>
        <dbReference type="EC" id="6.1.1.22"/>
    </reaction>
</comment>
<evidence type="ECO:0000256" key="7">
    <source>
        <dbReference type="HAMAP-Rule" id="MF_00534"/>
    </source>
</evidence>
<dbReference type="Gene3D" id="3.30.930.10">
    <property type="entry name" value="Bira Bifunctional Protein, Domain 2"/>
    <property type="match status" value="1"/>
</dbReference>
<comment type="caution">
    <text evidence="9">The sequence shown here is derived from an EMBL/GenBank/DDBJ whole genome shotgun (WGS) entry which is preliminary data.</text>
</comment>
<evidence type="ECO:0000313" key="9">
    <source>
        <dbReference type="EMBL" id="TMQ66625.1"/>
    </source>
</evidence>
<name>A0A538TSR3_UNCEI</name>
<dbReference type="GO" id="GO:0006421">
    <property type="term" value="P:asparaginyl-tRNA aminoacylation"/>
    <property type="evidence" value="ECO:0007669"/>
    <property type="project" value="UniProtKB-UniRule"/>
</dbReference>
<dbReference type="InterPro" id="IPR004364">
    <property type="entry name" value="Aa-tRNA-synt_II"/>
</dbReference>
<dbReference type="InterPro" id="IPR002312">
    <property type="entry name" value="Asp/Asn-tRNA-synth_IIb"/>
</dbReference>
<dbReference type="PANTHER" id="PTHR22594">
    <property type="entry name" value="ASPARTYL/LYSYL-TRNA SYNTHETASE"/>
    <property type="match status" value="1"/>
</dbReference>
<dbReference type="PROSITE" id="PS50862">
    <property type="entry name" value="AA_TRNA_LIGASE_II"/>
    <property type="match status" value="1"/>
</dbReference>
<protein>
    <recommendedName>
        <fullName evidence="7">Asparagine--tRNA ligase</fullName>
        <ecNumber evidence="7">6.1.1.22</ecNumber>
    </recommendedName>
    <alternativeName>
        <fullName evidence="7">Asparaginyl-tRNA synthetase</fullName>
        <shortName evidence="7">AsnRS</shortName>
    </alternativeName>
</protein>
<dbReference type="PRINTS" id="PR01042">
    <property type="entry name" value="TRNASYNTHASP"/>
</dbReference>
<dbReference type="InterPro" id="IPR004522">
    <property type="entry name" value="Asn-tRNA-ligase"/>
</dbReference>
<comment type="subunit">
    <text evidence="7">Homodimer.</text>
</comment>
<evidence type="ECO:0000256" key="3">
    <source>
        <dbReference type="ARBA" id="ARBA00022741"/>
    </source>
</evidence>
<comment type="similarity">
    <text evidence="1 7">Belongs to the class-II aminoacyl-tRNA synthetase family.</text>
</comment>
<dbReference type="CDD" id="cd00776">
    <property type="entry name" value="AsxRS_core"/>
    <property type="match status" value="1"/>
</dbReference>
<evidence type="ECO:0000256" key="6">
    <source>
        <dbReference type="ARBA" id="ARBA00023146"/>
    </source>
</evidence>
<dbReference type="InterPro" id="IPR004365">
    <property type="entry name" value="NA-bd_OB_tRNA"/>
</dbReference>
<proteinExistence type="inferred from homology"/>
<dbReference type="SUPFAM" id="SSF50249">
    <property type="entry name" value="Nucleic acid-binding proteins"/>
    <property type="match status" value="1"/>
</dbReference>
<dbReference type="InterPro" id="IPR012340">
    <property type="entry name" value="NA-bd_OB-fold"/>
</dbReference>
<dbReference type="Proteomes" id="UP000317691">
    <property type="component" value="Unassembled WGS sequence"/>
</dbReference>
<organism evidence="9 10">
    <name type="scientific">Eiseniibacteriota bacterium</name>
    <dbReference type="NCBI Taxonomy" id="2212470"/>
    <lineage>
        <taxon>Bacteria</taxon>
        <taxon>Candidatus Eiseniibacteriota</taxon>
    </lineage>
</organism>
<feature type="domain" description="Aminoacyl-transfer RNA synthetases class-II family profile" evidence="8">
    <location>
        <begin position="133"/>
        <end position="432"/>
    </location>
</feature>
<dbReference type="PANTHER" id="PTHR22594:SF34">
    <property type="entry name" value="ASPARAGINE--TRNA LIGASE, MITOCHONDRIAL-RELATED"/>
    <property type="match status" value="1"/>
</dbReference>
<dbReference type="NCBIfam" id="NF003037">
    <property type="entry name" value="PRK03932.1"/>
    <property type="match status" value="1"/>
</dbReference>
<keyword evidence="2 7" id="KW-0436">Ligase</keyword>
<comment type="subcellular location">
    <subcellularLocation>
        <location evidence="7">Cytoplasm</location>
    </subcellularLocation>
</comment>
<dbReference type="SUPFAM" id="SSF55681">
    <property type="entry name" value="Class II aaRS and biotin synthetases"/>
    <property type="match status" value="1"/>
</dbReference>
<dbReference type="HAMAP" id="MF_00534">
    <property type="entry name" value="Asn_tRNA_synth"/>
    <property type="match status" value="1"/>
</dbReference>
<gene>
    <name evidence="7 9" type="primary">asnS</name>
    <name evidence="9" type="ORF">E6K79_01510</name>
</gene>
<dbReference type="GO" id="GO:0004816">
    <property type="term" value="F:asparagine-tRNA ligase activity"/>
    <property type="evidence" value="ECO:0007669"/>
    <property type="project" value="UniProtKB-UniRule"/>
</dbReference>
<evidence type="ECO:0000313" key="10">
    <source>
        <dbReference type="Proteomes" id="UP000317691"/>
    </source>
</evidence>
<evidence type="ECO:0000256" key="2">
    <source>
        <dbReference type="ARBA" id="ARBA00022598"/>
    </source>
</evidence>
<dbReference type="GO" id="GO:0005737">
    <property type="term" value="C:cytoplasm"/>
    <property type="evidence" value="ECO:0007669"/>
    <property type="project" value="UniProtKB-SubCell"/>
</dbReference>
<dbReference type="GO" id="GO:0005524">
    <property type="term" value="F:ATP binding"/>
    <property type="evidence" value="ECO:0007669"/>
    <property type="project" value="UniProtKB-UniRule"/>
</dbReference>
<evidence type="ECO:0000256" key="4">
    <source>
        <dbReference type="ARBA" id="ARBA00022840"/>
    </source>
</evidence>
<accession>A0A538TSR3</accession>
<dbReference type="NCBIfam" id="TIGR00457">
    <property type="entry name" value="asnS"/>
    <property type="match status" value="1"/>
</dbReference>
<keyword evidence="3 7" id="KW-0547">Nucleotide-binding</keyword>
<dbReference type="InterPro" id="IPR006195">
    <property type="entry name" value="aa-tRNA-synth_II"/>
</dbReference>
<dbReference type="GO" id="GO:0003676">
    <property type="term" value="F:nucleic acid binding"/>
    <property type="evidence" value="ECO:0007669"/>
    <property type="project" value="InterPro"/>
</dbReference>
<dbReference type="Pfam" id="PF01336">
    <property type="entry name" value="tRNA_anti-codon"/>
    <property type="match status" value="1"/>
</dbReference>
<evidence type="ECO:0000256" key="1">
    <source>
        <dbReference type="ARBA" id="ARBA00008226"/>
    </source>
</evidence>
<dbReference type="EMBL" id="VBOZ01000008">
    <property type="protein sequence ID" value="TMQ66625.1"/>
    <property type="molecule type" value="Genomic_DNA"/>
</dbReference>
<evidence type="ECO:0000259" key="8">
    <source>
        <dbReference type="PROSITE" id="PS50862"/>
    </source>
</evidence>
<dbReference type="AlphaFoldDB" id="A0A538TSR3"/>
<keyword evidence="6 7" id="KW-0030">Aminoacyl-tRNA synthetase</keyword>
<evidence type="ECO:0000256" key="5">
    <source>
        <dbReference type="ARBA" id="ARBA00022917"/>
    </source>
</evidence>
<dbReference type="EC" id="6.1.1.22" evidence="7"/>